<gene>
    <name evidence="1" type="ORF">TNCT_154421</name>
</gene>
<organism evidence="1 2">
    <name type="scientific">Trichonephila clavata</name>
    <name type="common">Joro spider</name>
    <name type="synonym">Nephila clavata</name>
    <dbReference type="NCBI Taxonomy" id="2740835"/>
    <lineage>
        <taxon>Eukaryota</taxon>
        <taxon>Metazoa</taxon>
        <taxon>Ecdysozoa</taxon>
        <taxon>Arthropoda</taxon>
        <taxon>Chelicerata</taxon>
        <taxon>Arachnida</taxon>
        <taxon>Araneae</taxon>
        <taxon>Araneomorphae</taxon>
        <taxon>Entelegynae</taxon>
        <taxon>Araneoidea</taxon>
        <taxon>Nephilidae</taxon>
        <taxon>Trichonephila</taxon>
    </lineage>
</organism>
<protein>
    <submittedName>
        <fullName evidence="1">Uncharacterized protein</fullName>
    </submittedName>
</protein>
<accession>A0A8X6G6E4</accession>
<keyword evidence="2" id="KW-1185">Reference proteome</keyword>
<proteinExistence type="predicted"/>
<evidence type="ECO:0000313" key="1">
    <source>
        <dbReference type="EMBL" id="GFQ97241.1"/>
    </source>
</evidence>
<dbReference type="Proteomes" id="UP000887116">
    <property type="component" value="Unassembled WGS sequence"/>
</dbReference>
<name>A0A8X6G6E4_TRICU</name>
<reference evidence="1" key="1">
    <citation type="submission" date="2020-07" db="EMBL/GenBank/DDBJ databases">
        <title>Multicomponent nature underlies the extraordinary mechanical properties of spider dragline silk.</title>
        <authorList>
            <person name="Kono N."/>
            <person name="Nakamura H."/>
            <person name="Mori M."/>
            <person name="Yoshida Y."/>
            <person name="Ohtoshi R."/>
            <person name="Malay A.D."/>
            <person name="Moran D.A.P."/>
            <person name="Tomita M."/>
            <person name="Numata K."/>
            <person name="Arakawa K."/>
        </authorList>
    </citation>
    <scope>NUCLEOTIDE SEQUENCE</scope>
</reference>
<comment type="caution">
    <text evidence="1">The sequence shown here is derived from an EMBL/GenBank/DDBJ whole genome shotgun (WGS) entry which is preliminary data.</text>
</comment>
<dbReference type="OrthoDB" id="6463326at2759"/>
<sequence length="118" mass="12986">MEYAKRSYFFHTPSHLARCFTEHRQVTPLATSLQAVSDVGEHSGLVGLKKTHNARCSKTFSSSSDAVRNARVSLPQGTVARQHATVANCGDSKLVNKKHPLFSWQMQLRVYGNGVSAV</sequence>
<dbReference type="EMBL" id="BMAO01034531">
    <property type="protein sequence ID" value="GFQ97241.1"/>
    <property type="molecule type" value="Genomic_DNA"/>
</dbReference>
<evidence type="ECO:0000313" key="2">
    <source>
        <dbReference type="Proteomes" id="UP000887116"/>
    </source>
</evidence>
<dbReference type="AlphaFoldDB" id="A0A8X6G6E4"/>